<keyword evidence="5 7" id="KW-0472">Membrane</keyword>
<dbReference type="SUPFAM" id="SSF48652">
    <property type="entry name" value="Tetraspanin"/>
    <property type="match status" value="1"/>
</dbReference>
<evidence type="ECO:0000256" key="6">
    <source>
        <dbReference type="PIRSR" id="PIRSR002419-1"/>
    </source>
</evidence>
<feature type="transmembrane region" description="Helical" evidence="7">
    <location>
        <begin position="7"/>
        <end position="31"/>
    </location>
</feature>
<name>A0A0M4EC67_DROBS</name>
<dbReference type="Proteomes" id="UP000494163">
    <property type="component" value="Chromosome 2R"/>
</dbReference>
<dbReference type="STRING" id="30019.A0A0M4EC67"/>
<reference evidence="8 9" key="1">
    <citation type="submission" date="2015-08" db="EMBL/GenBank/DDBJ databases">
        <title>Ancestral chromatin configuration constrains chromatin evolution on differentiating sex chromosomes in Drosophila.</title>
        <authorList>
            <person name="Zhou Q."/>
            <person name="Bachtrog D."/>
        </authorList>
    </citation>
    <scope>NUCLEOTIDE SEQUENCE [LARGE SCALE GENOMIC DNA]</scope>
    <source>
        <tissue evidence="8">Whole larvae</tissue>
    </source>
</reference>
<dbReference type="PIRSF" id="PIRSF002419">
    <property type="entry name" value="Tetraspanin"/>
    <property type="match status" value="1"/>
</dbReference>
<dbReference type="EMBL" id="CP012524">
    <property type="protein sequence ID" value="ALC41265.1"/>
    <property type="molecule type" value="Genomic_DNA"/>
</dbReference>
<dbReference type="OMA" id="ATCYLVD"/>
<dbReference type="PANTHER" id="PTHR19282">
    <property type="entry name" value="TETRASPANIN"/>
    <property type="match status" value="1"/>
</dbReference>
<gene>
    <name evidence="8" type="ORF">Dbus_chr2Rg844</name>
</gene>
<dbReference type="Gene3D" id="1.10.1450.10">
    <property type="entry name" value="Tetraspanin"/>
    <property type="match status" value="1"/>
</dbReference>
<evidence type="ECO:0000313" key="8">
    <source>
        <dbReference type="EMBL" id="ALC41265.1"/>
    </source>
</evidence>
<feature type="transmembrane region" description="Helical" evidence="7">
    <location>
        <begin position="82"/>
        <end position="106"/>
    </location>
</feature>
<organism evidence="8 9">
    <name type="scientific">Drosophila busckii</name>
    <name type="common">Fruit fly</name>
    <dbReference type="NCBI Taxonomy" id="30019"/>
    <lineage>
        <taxon>Eukaryota</taxon>
        <taxon>Metazoa</taxon>
        <taxon>Ecdysozoa</taxon>
        <taxon>Arthropoda</taxon>
        <taxon>Hexapoda</taxon>
        <taxon>Insecta</taxon>
        <taxon>Pterygota</taxon>
        <taxon>Neoptera</taxon>
        <taxon>Endopterygota</taxon>
        <taxon>Diptera</taxon>
        <taxon>Brachycera</taxon>
        <taxon>Muscomorpha</taxon>
        <taxon>Ephydroidea</taxon>
        <taxon>Drosophilidae</taxon>
        <taxon>Drosophila</taxon>
    </lineage>
</organism>
<dbReference type="AlphaFoldDB" id="A0A0M4EC67"/>
<accession>A0A0M4EC67</accession>
<evidence type="ECO:0000256" key="1">
    <source>
        <dbReference type="ARBA" id="ARBA00004141"/>
    </source>
</evidence>
<comment type="subcellular location">
    <subcellularLocation>
        <location evidence="1 7">Membrane</location>
        <topology evidence="1 7">Multi-pass membrane protein</topology>
    </subcellularLocation>
</comment>
<dbReference type="CDD" id="cd03127">
    <property type="entry name" value="tetraspanin_LEL"/>
    <property type="match status" value="1"/>
</dbReference>
<evidence type="ECO:0000256" key="3">
    <source>
        <dbReference type="ARBA" id="ARBA00022692"/>
    </source>
</evidence>
<feature type="disulfide bond" evidence="6">
    <location>
        <begin position="142"/>
        <end position="179"/>
    </location>
</feature>
<dbReference type="InterPro" id="IPR008952">
    <property type="entry name" value="Tetraspanin_EC2_sf"/>
</dbReference>
<sequence length="230" mass="26230">MYCTTRILRYILCVINLLCALNGCLLIWYGVWLLNSLVEPQHIVIDKGEKLAAILCIVLGCVIVLTSVLGTVGLLRECKRILISYAVLLVLLLVIQFILFSLSYAASRDRLPASLKQGFDELWDPLHSGNSTLNAYEQWLHCCGRNSAEDYMLLERELPASCCFERDCTKPVNLFMNGCESTFKEYVSRKTANFHTISWLLILTEFVGSVATCYLVDSIRNHRDRVRFYN</sequence>
<dbReference type="InterPro" id="IPR000301">
    <property type="entry name" value="Tetraspanin_animals"/>
</dbReference>
<keyword evidence="6" id="KW-1015">Disulfide bond</keyword>
<evidence type="ECO:0000256" key="2">
    <source>
        <dbReference type="ARBA" id="ARBA00006840"/>
    </source>
</evidence>
<dbReference type="PRINTS" id="PR00259">
    <property type="entry name" value="TMFOUR"/>
</dbReference>
<keyword evidence="3 7" id="KW-0812">Transmembrane</keyword>
<keyword evidence="9" id="KW-1185">Reference proteome</keyword>
<dbReference type="GO" id="GO:0005886">
    <property type="term" value="C:plasma membrane"/>
    <property type="evidence" value="ECO:0007669"/>
    <property type="project" value="TreeGrafter"/>
</dbReference>
<feature type="transmembrane region" description="Helical" evidence="7">
    <location>
        <begin position="197"/>
        <end position="216"/>
    </location>
</feature>
<dbReference type="Pfam" id="PF00335">
    <property type="entry name" value="Tetraspanin"/>
    <property type="match status" value="1"/>
</dbReference>
<proteinExistence type="inferred from homology"/>
<dbReference type="OrthoDB" id="6239677at2759"/>
<evidence type="ECO:0000313" key="9">
    <source>
        <dbReference type="Proteomes" id="UP000494163"/>
    </source>
</evidence>
<evidence type="ECO:0000256" key="7">
    <source>
        <dbReference type="RuleBase" id="RU361218"/>
    </source>
</evidence>
<evidence type="ECO:0000256" key="5">
    <source>
        <dbReference type="ARBA" id="ARBA00023136"/>
    </source>
</evidence>
<comment type="similarity">
    <text evidence="2 7">Belongs to the tetraspanin (TM4SF) family.</text>
</comment>
<dbReference type="PANTHER" id="PTHR19282:SF521">
    <property type="entry name" value="IP01817P-RELATED"/>
    <property type="match status" value="1"/>
</dbReference>
<feature type="disulfide bond" evidence="6">
    <location>
        <begin position="143"/>
        <end position="163"/>
    </location>
</feature>
<evidence type="ECO:0000256" key="4">
    <source>
        <dbReference type="ARBA" id="ARBA00022989"/>
    </source>
</evidence>
<feature type="transmembrane region" description="Helical" evidence="7">
    <location>
        <begin position="51"/>
        <end position="75"/>
    </location>
</feature>
<protein>
    <recommendedName>
        <fullName evidence="7">Tetraspanin</fullName>
    </recommendedName>
</protein>
<keyword evidence="4 7" id="KW-1133">Transmembrane helix</keyword>
<dbReference type="InterPro" id="IPR018499">
    <property type="entry name" value="Tetraspanin/Peripherin"/>
</dbReference>
<dbReference type="SMR" id="A0A0M4EC67"/>